<gene>
    <name evidence="2" type="ORF">SKM51_05595</name>
</gene>
<organism evidence="2 3">
    <name type="scientific">Acinetobacter faecalis</name>
    <dbReference type="NCBI Taxonomy" id="2665161"/>
    <lineage>
        <taxon>Bacteria</taxon>
        <taxon>Pseudomonadati</taxon>
        <taxon>Pseudomonadota</taxon>
        <taxon>Gammaproteobacteria</taxon>
        <taxon>Moraxellales</taxon>
        <taxon>Moraxellaceae</taxon>
        <taxon>Acinetobacter</taxon>
    </lineage>
</organism>
<reference evidence="2 3" key="1">
    <citation type="submission" date="2023-11" db="EMBL/GenBank/DDBJ databases">
        <title>The common occurrence of Acinetobacte faecalis in cattle feces and its emended description.</title>
        <authorList>
            <person name="Kyselkova M."/>
            <person name="Xanthopoulou K."/>
            <person name="Shestivska V."/>
            <person name="Spanelova P."/>
            <person name="Maixnerova M."/>
            <person name="Higgins P.G."/>
            <person name="Nemec A."/>
        </authorList>
    </citation>
    <scope>NUCLEOTIDE SEQUENCE [LARGE SCALE GENOMIC DNA]</scope>
    <source>
        <strain evidence="2 3">ANC 7483</strain>
    </source>
</reference>
<feature type="chain" id="PRO_5044339349" evidence="1">
    <location>
        <begin position="27"/>
        <end position="169"/>
    </location>
</feature>
<dbReference type="AlphaFoldDB" id="A0AB35UVE8"/>
<feature type="signal peptide" evidence="1">
    <location>
        <begin position="1"/>
        <end position="26"/>
    </location>
</feature>
<keyword evidence="1" id="KW-0732">Signal</keyword>
<comment type="caution">
    <text evidence="2">The sequence shown here is derived from an EMBL/GenBank/DDBJ whole genome shotgun (WGS) entry which is preliminary data.</text>
</comment>
<dbReference type="EMBL" id="JAXHPL010000021">
    <property type="protein sequence ID" value="MDY6486672.1"/>
    <property type="molecule type" value="Genomic_DNA"/>
</dbReference>
<evidence type="ECO:0000313" key="2">
    <source>
        <dbReference type="EMBL" id="MDY6486672.1"/>
    </source>
</evidence>
<dbReference type="InterPro" id="IPR054658">
    <property type="entry name" value="Extrcyto_LP"/>
</dbReference>
<proteinExistence type="predicted"/>
<accession>A0AB35UVE8</accession>
<dbReference type="Proteomes" id="UP001278995">
    <property type="component" value="Unassembled WGS sequence"/>
</dbReference>
<dbReference type="RefSeq" id="WP_321099435.1">
    <property type="nucleotide sequence ID" value="NZ_JAXHPL010000021.1"/>
</dbReference>
<sequence length="169" mass="19953">MEKTLFNIRKLYYITFLLFPPSFSYAISAPHRGGEVIISIKNNNPCFTINNSLEKKGGFNIVIYEDNLQNPETPKIWSYESNYEQDFKKENDCVVISDFLASSIKLDNYYSVTLSDIKISYEKDFCIAKKNEDYVVQDFDYENNKCVDKELSFWEKFRSFFNKFFSLLS</sequence>
<name>A0AB35UVE8_9GAMM</name>
<evidence type="ECO:0000256" key="1">
    <source>
        <dbReference type="SAM" id="SignalP"/>
    </source>
</evidence>
<evidence type="ECO:0000313" key="3">
    <source>
        <dbReference type="Proteomes" id="UP001278995"/>
    </source>
</evidence>
<protein>
    <submittedName>
        <fullName evidence="2">Uncharacterized protein</fullName>
    </submittedName>
</protein>
<dbReference type="NCBIfam" id="NF045616">
    <property type="entry name" value="Acin_mostly_LP"/>
    <property type="match status" value="1"/>
</dbReference>